<evidence type="ECO:0000313" key="1">
    <source>
        <dbReference type="EMBL" id="KIJ34017.1"/>
    </source>
</evidence>
<dbReference type="OrthoDB" id="2416294at2759"/>
<evidence type="ECO:0000313" key="2">
    <source>
        <dbReference type="Proteomes" id="UP000054279"/>
    </source>
</evidence>
<proteinExistence type="predicted"/>
<dbReference type="EMBL" id="KN837205">
    <property type="protein sequence ID" value="KIJ34017.1"/>
    <property type="molecule type" value="Genomic_DNA"/>
</dbReference>
<accession>A0A0C9UXK7</accession>
<protein>
    <submittedName>
        <fullName evidence="1">Uncharacterized protein</fullName>
    </submittedName>
</protein>
<organism evidence="1 2">
    <name type="scientific">Sphaerobolus stellatus (strain SS14)</name>
    <dbReference type="NCBI Taxonomy" id="990650"/>
    <lineage>
        <taxon>Eukaryota</taxon>
        <taxon>Fungi</taxon>
        <taxon>Dikarya</taxon>
        <taxon>Basidiomycota</taxon>
        <taxon>Agaricomycotina</taxon>
        <taxon>Agaricomycetes</taxon>
        <taxon>Phallomycetidae</taxon>
        <taxon>Geastrales</taxon>
        <taxon>Sphaerobolaceae</taxon>
        <taxon>Sphaerobolus</taxon>
    </lineage>
</organism>
<sequence length="96" mass="11156">FYAKFHCELNFIEQYWGAAKLHYQASPRTNNITEMEVNVLASLDAVNLIFSCSYANQSAKFMDAYSKGLNGLQAAWVARRYHGHWVLPENIMHWKQ</sequence>
<keyword evidence="2" id="KW-1185">Reference proteome</keyword>
<gene>
    <name evidence="1" type="ORF">M422DRAFT_182668</name>
</gene>
<dbReference type="Proteomes" id="UP000054279">
    <property type="component" value="Unassembled WGS sequence"/>
</dbReference>
<dbReference type="HOGENOM" id="CLU_005726_8_2_1"/>
<reference evidence="1 2" key="1">
    <citation type="submission" date="2014-06" db="EMBL/GenBank/DDBJ databases">
        <title>Evolutionary Origins and Diversification of the Mycorrhizal Mutualists.</title>
        <authorList>
            <consortium name="DOE Joint Genome Institute"/>
            <consortium name="Mycorrhizal Genomics Consortium"/>
            <person name="Kohler A."/>
            <person name="Kuo A."/>
            <person name="Nagy L.G."/>
            <person name="Floudas D."/>
            <person name="Copeland A."/>
            <person name="Barry K.W."/>
            <person name="Cichocki N."/>
            <person name="Veneault-Fourrey C."/>
            <person name="LaButti K."/>
            <person name="Lindquist E.A."/>
            <person name="Lipzen A."/>
            <person name="Lundell T."/>
            <person name="Morin E."/>
            <person name="Murat C."/>
            <person name="Riley R."/>
            <person name="Ohm R."/>
            <person name="Sun H."/>
            <person name="Tunlid A."/>
            <person name="Henrissat B."/>
            <person name="Grigoriev I.V."/>
            <person name="Hibbett D.S."/>
            <person name="Martin F."/>
        </authorList>
    </citation>
    <scope>NUCLEOTIDE SEQUENCE [LARGE SCALE GENOMIC DNA]</scope>
    <source>
        <strain evidence="1 2">SS14</strain>
    </source>
</reference>
<feature type="non-terminal residue" evidence="1">
    <location>
        <position position="1"/>
    </location>
</feature>
<name>A0A0C9UXK7_SPHS4</name>
<dbReference type="AlphaFoldDB" id="A0A0C9UXK7"/>